<keyword evidence="3" id="KW-0677">Repeat</keyword>
<dbReference type="Pfam" id="PF13927">
    <property type="entry name" value="Ig_3"/>
    <property type="match status" value="1"/>
</dbReference>
<dbReference type="AlphaFoldDB" id="A0A4C1SB23"/>
<evidence type="ECO:0000259" key="9">
    <source>
        <dbReference type="PROSITE" id="PS50835"/>
    </source>
</evidence>
<dbReference type="SMART" id="SM00409">
    <property type="entry name" value="IG"/>
    <property type="match status" value="1"/>
</dbReference>
<dbReference type="SUPFAM" id="SSF48726">
    <property type="entry name" value="Immunoglobulin"/>
    <property type="match status" value="1"/>
</dbReference>
<name>A0A4C1SB23_EUMVA</name>
<dbReference type="EMBL" id="BGZK01003260">
    <property type="protein sequence ID" value="GBO99304.1"/>
    <property type="molecule type" value="Genomic_DNA"/>
</dbReference>
<evidence type="ECO:0000256" key="3">
    <source>
        <dbReference type="ARBA" id="ARBA00022737"/>
    </source>
</evidence>
<comment type="subcellular location">
    <subcellularLocation>
        <location evidence="1">Secreted</location>
    </subcellularLocation>
</comment>
<dbReference type="InterPro" id="IPR007110">
    <property type="entry name" value="Ig-like_dom"/>
</dbReference>
<reference evidence="11 12" key="1">
    <citation type="journal article" date="2019" name="Commun. Biol.">
        <title>The bagworm genome reveals a unique fibroin gene that provides high tensile strength.</title>
        <authorList>
            <person name="Kono N."/>
            <person name="Nakamura H."/>
            <person name="Ohtoshi R."/>
            <person name="Tomita M."/>
            <person name="Numata K."/>
            <person name="Arakawa K."/>
        </authorList>
    </citation>
    <scope>NUCLEOTIDE SEQUENCE [LARGE SCALE GENOMIC DNA]</scope>
</reference>
<keyword evidence="12" id="KW-1185">Reference proteome</keyword>
<dbReference type="GO" id="GO:0016020">
    <property type="term" value="C:membrane"/>
    <property type="evidence" value="ECO:0007669"/>
    <property type="project" value="UniProtKB-SubCell"/>
</dbReference>
<gene>
    <name evidence="11" type="primary">Dscam2</name>
    <name evidence="11" type="ORF">EVAR_71943_1</name>
</gene>
<dbReference type="InterPro" id="IPR036116">
    <property type="entry name" value="FN3_sf"/>
</dbReference>
<dbReference type="PROSITE" id="PS50853">
    <property type="entry name" value="FN3"/>
    <property type="match status" value="1"/>
</dbReference>
<evidence type="ECO:0000256" key="1">
    <source>
        <dbReference type="ARBA" id="ARBA00004613"/>
    </source>
</evidence>
<sequence>MHETNELKESATYQFWLTASTKVGEGEKTDVVTVPPNNKVPARIVSFSQRVVTPWKENLELTCRKVGSPAPVTIWRLDGHNLETNARKTIAKNGTLYIRETQATDAGNYTCSVENTWGKDEIIYSVIVKVPPEAPNLTVVTAYSDSLLLEWSDNNNGGSPILGYVINYKRDNGDWEELQVDAKSYSHLLSNLWCGTRYQLYITYNKIGTGLPCDIVNTHTKGNPPVQPKHSQ</sequence>
<dbReference type="InterPro" id="IPR036179">
    <property type="entry name" value="Ig-like_dom_sf"/>
</dbReference>
<dbReference type="Gene3D" id="2.60.40.10">
    <property type="entry name" value="Immunoglobulins"/>
    <property type="match status" value="2"/>
</dbReference>
<evidence type="ECO:0000256" key="7">
    <source>
        <dbReference type="ARBA" id="ARBA00061228"/>
    </source>
</evidence>
<dbReference type="GO" id="GO:0098609">
    <property type="term" value="P:cell-cell adhesion"/>
    <property type="evidence" value="ECO:0007669"/>
    <property type="project" value="TreeGrafter"/>
</dbReference>
<keyword evidence="2" id="KW-0964">Secreted</keyword>
<dbReference type="GO" id="GO:0005576">
    <property type="term" value="C:extracellular region"/>
    <property type="evidence" value="ECO:0007669"/>
    <property type="project" value="UniProtKB-SubCell"/>
</dbReference>
<dbReference type="PROSITE" id="PS50835">
    <property type="entry name" value="IG_LIKE"/>
    <property type="match status" value="1"/>
</dbReference>
<dbReference type="OrthoDB" id="152385at2759"/>
<organism evidence="11 12">
    <name type="scientific">Eumeta variegata</name>
    <name type="common">Bagworm moth</name>
    <name type="synonym">Eumeta japonica</name>
    <dbReference type="NCBI Taxonomy" id="151549"/>
    <lineage>
        <taxon>Eukaryota</taxon>
        <taxon>Metazoa</taxon>
        <taxon>Ecdysozoa</taxon>
        <taxon>Arthropoda</taxon>
        <taxon>Hexapoda</taxon>
        <taxon>Insecta</taxon>
        <taxon>Pterygota</taxon>
        <taxon>Neoptera</taxon>
        <taxon>Endopterygota</taxon>
        <taxon>Lepidoptera</taxon>
        <taxon>Glossata</taxon>
        <taxon>Ditrysia</taxon>
        <taxon>Tineoidea</taxon>
        <taxon>Psychidae</taxon>
        <taxon>Oiketicinae</taxon>
        <taxon>Eumeta</taxon>
    </lineage>
</organism>
<dbReference type="InterPro" id="IPR013783">
    <property type="entry name" value="Ig-like_fold"/>
</dbReference>
<evidence type="ECO:0000256" key="2">
    <source>
        <dbReference type="ARBA" id="ARBA00022525"/>
    </source>
</evidence>
<evidence type="ECO:0000259" key="10">
    <source>
        <dbReference type="PROSITE" id="PS50853"/>
    </source>
</evidence>
<protein>
    <recommendedName>
        <fullName evidence="8">Hemolin</fullName>
    </recommendedName>
</protein>
<dbReference type="STRING" id="151549.A0A4C1SB23"/>
<keyword evidence="4" id="KW-1015">Disulfide bond</keyword>
<dbReference type="PANTHER" id="PTHR44170:SF6">
    <property type="entry name" value="CONTACTIN"/>
    <property type="match status" value="1"/>
</dbReference>
<evidence type="ECO:0000256" key="8">
    <source>
        <dbReference type="ARBA" id="ARBA00068688"/>
    </source>
</evidence>
<dbReference type="SMART" id="SM00408">
    <property type="entry name" value="IGc2"/>
    <property type="match status" value="1"/>
</dbReference>
<feature type="domain" description="Fibronectin type-III" evidence="10">
    <location>
        <begin position="131"/>
        <end position="223"/>
    </location>
</feature>
<dbReference type="InterPro" id="IPR003961">
    <property type="entry name" value="FN3_dom"/>
</dbReference>
<accession>A0A4C1SB23</accession>
<keyword evidence="6" id="KW-0393">Immunoglobulin domain</keyword>
<evidence type="ECO:0000313" key="12">
    <source>
        <dbReference type="Proteomes" id="UP000299102"/>
    </source>
</evidence>
<dbReference type="InterPro" id="IPR003599">
    <property type="entry name" value="Ig_sub"/>
</dbReference>
<dbReference type="FunFam" id="2.60.40.10:FF:000032">
    <property type="entry name" value="palladin isoform X1"/>
    <property type="match status" value="1"/>
</dbReference>
<evidence type="ECO:0000256" key="6">
    <source>
        <dbReference type="ARBA" id="ARBA00023319"/>
    </source>
</evidence>
<dbReference type="CDD" id="cd00063">
    <property type="entry name" value="FN3"/>
    <property type="match status" value="1"/>
</dbReference>
<evidence type="ECO:0000256" key="5">
    <source>
        <dbReference type="ARBA" id="ARBA00023180"/>
    </source>
</evidence>
<dbReference type="SUPFAM" id="SSF49265">
    <property type="entry name" value="Fibronectin type III"/>
    <property type="match status" value="1"/>
</dbReference>
<comment type="caution">
    <text evidence="11">The sequence shown here is derived from an EMBL/GenBank/DDBJ whole genome shotgun (WGS) entry which is preliminary data.</text>
</comment>
<keyword evidence="5" id="KW-0325">Glycoprotein</keyword>
<dbReference type="Pfam" id="PF00041">
    <property type="entry name" value="fn3"/>
    <property type="match status" value="1"/>
</dbReference>
<evidence type="ECO:0000313" key="11">
    <source>
        <dbReference type="EMBL" id="GBO99304.1"/>
    </source>
</evidence>
<evidence type="ECO:0000256" key="4">
    <source>
        <dbReference type="ARBA" id="ARBA00023157"/>
    </source>
</evidence>
<dbReference type="Proteomes" id="UP000299102">
    <property type="component" value="Unassembled WGS sequence"/>
</dbReference>
<dbReference type="InterPro" id="IPR003598">
    <property type="entry name" value="Ig_sub2"/>
</dbReference>
<proteinExistence type="inferred from homology"/>
<dbReference type="PANTHER" id="PTHR44170">
    <property type="entry name" value="PROTEIN SIDEKICK"/>
    <property type="match status" value="1"/>
</dbReference>
<dbReference type="FunFam" id="2.60.40.10:FF:001117">
    <property type="entry name" value="Down syndrome cell adhesion molecule 4, isoform D"/>
    <property type="match status" value="1"/>
</dbReference>
<feature type="domain" description="Ig-like" evidence="9">
    <location>
        <begin position="41"/>
        <end position="129"/>
    </location>
</feature>
<comment type="similarity">
    <text evidence="7">Belongs to the hemolin family.</text>
</comment>
<dbReference type="SMART" id="SM00060">
    <property type="entry name" value="FN3"/>
    <property type="match status" value="1"/>
</dbReference>